<feature type="compositionally biased region" description="Polar residues" evidence="2">
    <location>
        <begin position="325"/>
        <end position="334"/>
    </location>
</feature>
<dbReference type="PRINTS" id="PR00625">
    <property type="entry name" value="JDOMAIN"/>
</dbReference>
<gene>
    <name evidence="4" type="ORF">PRK78_000696</name>
</gene>
<feature type="compositionally biased region" description="Basic and acidic residues" evidence="2">
    <location>
        <begin position="449"/>
        <end position="476"/>
    </location>
</feature>
<feature type="region of interest" description="Disordered" evidence="2">
    <location>
        <begin position="82"/>
        <end position="105"/>
    </location>
</feature>
<dbReference type="AlphaFoldDB" id="A0AAF0DCZ3"/>
<dbReference type="InterPro" id="IPR051948">
    <property type="entry name" value="Hsp70_co-chaperone_J-domain"/>
</dbReference>
<feature type="region of interest" description="Disordered" evidence="2">
    <location>
        <begin position="413"/>
        <end position="494"/>
    </location>
</feature>
<feature type="domain" description="J" evidence="3">
    <location>
        <begin position="7"/>
        <end position="68"/>
    </location>
</feature>
<dbReference type="InterPro" id="IPR018253">
    <property type="entry name" value="DnaJ_domain_CS"/>
</dbReference>
<feature type="compositionally biased region" description="Polar residues" evidence="2">
    <location>
        <begin position="87"/>
        <end position="101"/>
    </location>
</feature>
<sequence>MSSPPPIDPYDTLGVSKDASAAEIKTAYRKLALRYHPDKIKDEAQRIEGQKQFQKIGAAYEILTDEAKKAEYEQKVRLAEMLKESTQKGTSGPSTTYQSSDKTGKYDVRNGRVYKEWFPKGYKAEEFDIPEEPRFTSTKNDGYGRKQGTKVSDEKKKTKHFESKRETPKEQKREQRENRWTRAKSREKERRRDFSEKYRFRSAYDSEDLKESTDSEDSDSSQDSFAHLKYRAKQKSYSAKFSSSPEDYSSKYGSSKHDDLQNTAREYIQRSKKNTESGPTFSTPKYEKSYEDPPRRRPLRPRSPSPVPKYTIIEPSSYRIHRRPNLNTSTSAPSNIKLPSRSSTTYNVRSDPPPMRRADTQPSVRVFGDPKFRRPSRFKDREDSGYCSSSPNIEKSFDYVSGNSKYVYLNTPDEYLGGPPATHNKRTQSTYGGRRQSTPIEIRPPLNPRSRDVPCRHESEQTTRRTGRDYQDEPRASTRRRYVKRTPGLSSFLF</sequence>
<dbReference type="SMART" id="SM00271">
    <property type="entry name" value="DnaJ"/>
    <property type="match status" value="1"/>
</dbReference>
<accession>A0AAF0DCZ3</accession>
<protein>
    <recommendedName>
        <fullName evidence="3">J domain-containing protein</fullName>
    </recommendedName>
</protein>
<dbReference type="Proteomes" id="UP001219355">
    <property type="component" value="Chromosome 1"/>
</dbReference>
<dbReference type="GO" id="GO:0051787">
    <property type="term" value="F:misfolded protein binding"/>
    <property type="evidence" value="ECO:0007669"/>
    <property type="project" value="TreeGrafter"/>
</dbReference>
<feature type="compositionally biased region" description="Polar residues" evidence="2">
    <location>
        <begin position="235"/>
        <end position="253"/>
    </location>
</feature>
<evidence type="ECO:0000259" key="3">
    <source>
        <dbReference type="SMART" id="SM00271"/>
    </source>
</evidence>
<dbReference type="PANTHER" id="PTHR44360">
    <property type="entry name" value="DNAJ HOMOLOG SUBFAMILY B MEMBER 9"/>
    <property type="match status" value="1"/>
</dbReference>
<feature type="compositionally biased region" description="Polar residues" evidence="2">
    <location>
        <begin position="427"/>
        <end position="439"/>
    </location>
</feature>
<dbReference type="Pfam" id="PF00226">
    <property type="entry name" value="DnaJ"/>
    <property type="match status" value="1"/>
</dbReference>
<dbReference type="InterPro" id="IPR001623">
    <property type="entry name" value="DnaJ_domain"/>
</dbReference>
<organism evidence="4 5">
    <name type="scientific">Emydomyces testavorans</name>
    <dbReference type="NCBI Taxonomy" id="2070801"/>
    <lineage>
        <taxon>Eukaryota</taxon>
        <taxon>Fungi</taxon>
        <taxon>Dikarya</taxon>
        <taxon>Ascomycota</taxon>
        <taxon>Pezizomycotina</taxon>
        <taxon>Eurotiomycetes</taxon>
        <taxon>Eurotiomycetidae</taxon>
        <taxon>Onygenales</taxon>
        <taxon>Nannizziopsiaceae</taxon>
        <taxon>Emydomyces</taxon>
    </lineage>
</organism>
<feature type="compositionally biased region" description="Basic and acidic residues" evidence="2">
    <location>
        <begin position="285"/>
        <end position="295"/>
    </location>
</feature>
<keyword evidence="5" id="KW-1185">Reference proteome</keyword>
<dbReference type="CDD" id="cd06257">
    <property type="entry name" value="DnaJ"/>
    <property type="match status" value="1"/>
</dbReference>
<evidence type="ECO:0000313" key="4">
    <source>
        <dbReference type="EMBL" id="WEW55267.1"/>
    </source>
</evidence>
<feature type="region of interest" description="Disordered" evidence="2">
    <location>
        <begin position="128"/>
        <end position="394"/>
    </location>
</feature>
<evidence type="ECO:0000313" key="5">
    <source>
        <dbReference type="Proteomes" id="UP001219355"/>
    </source>
</evidence>
<reference evidence="4" key="1">
    <citation type="submission" date="2023-03" db="EMBL/GenBank/DDBJ databases">
        <title>Emydomyces testavorans Genome Sequence.</title>
        <authorList>
            <person name="Hoyer L."/>
        </authorList>
    </citation>
    <scope>NUCLEOTIDE SEQUENCE</scope>
    <source>
        <strain evidence="4">16-2883</strain>
    </source>
</reference>
<dbReference type="InterPro" id="IPR036869">
    <property type="entry name" value="J_dom_sf"/>
</dbReference>
<dbReference type="Gene3D" id="1.10.287.110">
    <property type="entry name" value="DnaJ domain"/>
    <property type="match status" value="1"/>
</dbReference>
<dbReference type="GO" id="GO:0036503">
    <property type="term" value="P:ERAD pathway"/>
    <property type="evidence" value="ECO:0007669"/>
    <property type="project" value="TreeGrafter"/>
</dbReference>
<evidence type="ECO:0000256" key="2">
    <source>
        <dbReference type="SAM" id="MobiDB-lite"/>
    </source>
</evidence>
<dbReference type="EMBL" id="CP120627">
    <property type="protein sequence ID" value="WEW55267.1"/>
    <property type="molecule type" value="Genomic_DNA"/>
</dbReference>
<dbReference type="PANTHER" id="PTHR44360:SF1">
    <property type="entry name" value="DNAJ HOMOLOG SUBFAMILY B MEMBER 9"/>
    <property type="match status" value="1"/>
</dbReference>
<dbReference type="GO" id="GO:0005783">
    <property type="term" value="C:endoplasmic reticulum"/>
    <property type="evidence" value="ECO:0007669"/>
    <property type="project" value="TreeGrafter"/>
</dbReference>
<keyword evidence="1" id="KW-0143">Chaperone</keyword>
<dbReference type="PROSITE" id="PS00636">
    <property type="entry name" value="DNAJ_1"/>
    <property type="match status" value="1"/>
</dbReference>
<proteinExistence type="predicted"/>
<name>A0AAF0DCZ3_9EURO</name>
<dbReference type="SUPFAM" id="SSF46565">
    <property type="entry name" value="Chaperone J-domain"/>
    <property type="match status" value="1"/>
</dbReference>
<evidence type="ECO:0000256" key="1">
    <source>
        <dbReference type="ARBA" id="ARBA00023186"/>
    </source>
</evidence>
<feature type="compositionally biased region" description="Basic and acidic residues" evidence="2">
    <location>
        <begin position="368"/>
        <end position="384"/>
    </location>
</feature>
<dbReference type="GO" id="GO:0051087">
    <property type="term" value="F:protein-folding chaperone binding"/>
    <property type="evidence" value="ECO:0007669"/>
    <property type="project" value="TreeGrafter"/>
</dbReference>
<feature type="compositionally biased region" description="Basic and acidic residues" evidence="2">
    <location>
        <begin position="151"/>
        <end position="213"/>
    </location>
</feature>